<evidence type="ECO:0000313" key="1">
    <source>
        <dbReference type="EMBL" id="KAF2572607.1"/>
    </source>
</evidence>
<sequence>MFVGLLSLEKKHYLYWKIYIKCNGYYLKRKRQESYFLGKKGKLLKLLLEELGEQVLVMYTWRMCLYGADVVGEVLPRSWKIEV</sequence>
<organism evidence="1">
    <name type="scientific">Brassica cretica</name>
    <name type="common">Mustard</name>
    <dbReference type="NCBI Taxonomy" id="69181"/>
    <lineage>
        <taxon>Eukaryota</taxon>
        <taxon>Viridiplantae</taxon>
        <taxon>Streptophyta</taxon>
        <taxon>Embryophyta</taxon>
        <taxon>Tracheophyta</taxon>
        <taxon>Spermatophyta</taxon>
        <taxon>Magnoliopsida</taxon>
        <taxon>eudicotyledons</taxon>
        <taxon>Gunneridae</taxon>
        <taxon>Pentapetalae</taxon>
        <taxon>rosids</taxon>
        <taxon>malvids</taxon>
        <taxon>Brassicales</taxon>
        <taxon>Brassicaceae</taxon>
        <taxon>Brassiceae</taxon>
        <taxon>Brassica</taxon>
    </lineage>
</organism>
<dbReference type="AlphaFoldDB" id="A0A8S9IUV0"/>
<comment type="caution">
    <text evidence="1">The sequence shown here is derived from an EMBL/GenBank/DDBJ whole genome shotgun (WGS) entry which is preliminary data.</text>
</comment>
<name>A0A8S9IUV0_BRACR</name>
<dbReference type="EMBL" id="QGKY02001015">
    <property type="protein sequence ID" value="KAF2572607.1"/>
    <property type="molecule type" value="Genomic_DNA"/>
</dbReference>
<protein>
    <submittedName>
        <fullName evidence="1">Uncharacterized protein</fullName>
    </submittedName>
</protein>
<proteinExistence type="predicted"/>
<reference evidence="1" key="1">
    <citation type="submission" date="2019-12" db="EMBL/GenBank/DDBJ databases">
        <title>Genome sequencing and annotation of Brassica cretica.</title>
        <authorList>
            <person name="Studholme D.J."/>
            <person name="Sarris P.F."/>
        </authorList>
    </citation>
    <scope>NUCLEOTIDE SEQUENCE</scope>
    <source>
        <strain evidence="1">PFS-102/07</strain>
        <tissue evidence="1">Leaf</tissue>
    </source>
</reference>
<accession>A0A8S9IUV0</accession>
<gene>
    <name evidence="1" type="ORF">F2Q70_00005996</name>
</gene>